<dbReference type="InterPro" id="IPR011856">
    <property type="entry name" value="tRNA_endonuc-like_dom_sf"/>
</dbReference>
<reference evidence="3" key="1">
    <citation type="submission" date="2016-11" db="EMBL/GenBank/DDBJ databases">
        <authorList>
            <person name="Varghese N."/>
            <person name="Submissions S."/>
        </authorList>
    </citation>
    <scope>NUCLEOTIDE SEQUENCE [LARGE SCALE GENOMIC DNA]</scope>
    <source>
        <strain evidence="3">DSM 11792</strain>
    </source>
</reference>
<proteinExistence type="predicted"/>
<comment type="catalytic activity">
    <reaction evidence="1">
        <text>Endonucleolytic cleavage at a junction such as a reciprocal single-stranded crossover between two homologous DNA duplexes (Holliday junction).</text>
        <dbReference type="EC" id="3.1.21.10"/>
    </reaction>
</comment>
<sequence>MPTNYRRGYLAERKAVKVLEAAGYVVARTAGSHSPFDVVAVNTNGIRLIQVKRVKEGGFTAVLEAAREEIRRVPKVPGVSREVWIWLDGEGWVAQEVV</sequence>
<accession>A0A1M5D1T1</accession>
<dbReference type="OrthoDB" id="2082913at2"/>
<dbReference type="GO" id="GO:0003676">
    <property type="term" value="F:nucleic acid binding"/>
    <property type="evidence" value="ECO:0007669"/>
    <property type="project" value="InterPro"/>
</dbReference>
<dbReference type="Gene3D" id="3.40.1350.10">
    <property type="match status" value="1"/>
</dbReference>
<evidence type="ECO:0000256" key="1">
    <source>
        <dbReference type="ARBA" id="ARBA00029354"/>
    </source>
</evidence>
<name>A0A1M5D1T1_9FIRM</name>
<dbReference type="EMBL" id="FQUW01000043">
    <property type="protein sequence ID" value="SHF60874.1"/>
    <property type="molecule type" value="Genomic_DNA"/>
</dbReference>
<dbReference type="RefSeq" id="WP_073167162.1">
    <property type="nucleotide sequence ID" value="NZ_FQUW01000043.1"/>
</dbReference>
<keyword evidence="3" id="KW-1185">Reference proteome</keyword>
<dbReference type="Pfam" id="PF01870">
    <property type="entry name" value="Hjc"/>
    <property type="match status" value="1"/>
</dbReference>
<gene>
    <name evidence="2" type="ORF">SAMN02745218_02699</name>
</gene>
<protein>
    <submittedName>
        <fullName evidence="2">Holliday junction resolvase</fullName>
    </submittedName>
</protein>
<evidence type="ECO:0000313" key="3">
    <source>
        <dbReference type="Proteomes" id="UP000184196"/>
    </source>
</evidence>
<dbReference type="GO" id="GO:0008821">
    <property type="term" value="F:crossover junction DNA endonuclease activity"/>
    <property type="evidence" value="ECO:0007669"/>
    <property type="project" value="UniProtKB-EC"/>
</dbReference>
<dbReference type="Proteomes" id="UP000184196">
    <property type="component" value="Unassembled WGS sequence"/>
</dbReference>
<evidence type="ECO:0000313" key="2">
    <source>
        <dbReference type="EMBL" id="SHF60874.1"/>
    </source>
</evidence>
<dbReference type="AlphaFoldDB" id="A0A1M5D1T1"/>
<dbReference type="SUPFAM" id="SSF52980">
    <property type="entry name" value="Restriction endonuclease-like"/>
    <property type="match status" value="1"/>
</dbReference>
<organism evidence="2 3">
    <name type="scientific">Desulfofundulus australicus DSM 11792</name>
    <dbReference type="NCBI Taxonomy" id="1121425"/>
    <lineage>
        <taxon>Bacteria</taxon>
        <taxon>Bacillati</taxon>
        <taxon>Bacillota</taxon>
        <taxon>Clostridia</taxon>
        <taxon>Eubacteriales</taxon>
        <taxon>Peptococcaceae</taxon>
        <taxon>Desulfofundulus</taxon>
    </lineage>
</organism>
<dbReference type="InterPro" id="IPR011335">
    <property type="entry name" value="Restrct_endonuc-II-like"/>
</dbReference>
<dbReference type="InterPro" id="IPR002732">
    <property type="entry name" value="Hjc"/>
</dbReference>